<name>A0A0F9G7J7_9ZZZZ</name>
<accession>A0A0F9G7J7</accession>
<sequence length="40" mass="4745">MKSINVIFEDEDYEKLEKAKGELGWREFILTLIKKEKTGD</sequence>
<gene>
    <name evidence="1" type="ORF">LCGC14_1862240</name>
</gene>
<reference evidence="1" key="1">
    <citation type="journal article" date="2015" name="Nature">
        <title>Complex archaea that bridge the gap between prokaryotes and eukaryotes.</title>
        <authorList>
            <person name="Spang A."/>
            <person name="Saw J.H."/>
            <person name="Jorgensen S.L."/>
            <person name="Zaremba-Niedzwiedzka K."/>
            <person name="Martijn J."/>
            <person name="Lind A.E."/>
            <person name="van Eijk R."/>
            <person name="Schleper C."/>
            <person name="Guy L."/>
            <person name="Ettema T.J."/>
        </authorList>
    </citation>
    <scope>NUCLEOTIDE SEQUENCE</scope>
</reference>
<comment type="caution">
    <text evidence="1">The sequence shown here is derived from an EMBL/GenBank/DDBJ whole genome shotgun (WGS) entry which is preliminary data.</text>
</comment>
<protein>
    <submittedName>
        <fullName evidence="1">Uncharacterized protein</fullName>
    </submittedName>
</protein>
<evidence type="ECO:0000313" key="1">
    <source>
        <dbReference type="EMBL" id="KKL94688.1"/>
    </source>
</evidence>
<dbReference type="EMBL" id="LAZR01018862">
    <property type="protein sequence ID" value="KKL94688.1"/>
    <property type="molecule type" value="Genomic_DNA"/>
</dbReference>
<dbReference type="AlphaFoldDB" id="A0A0F9G7J7"/>
<organism evidence="1">
    <name type="scientific">marine sediment metagenome</name>
    <dbReference type="NCBI Taxonomy" id="412755"/>
    <lineage>
        <taxon>unclassified sequences</taxon>
        <taxon>metagenomes</taxon>
        <taxon>ecological metagenomes</taxon>
    </lineage>
</organism>
<proteinExistence type="predicted"/>